<organism evidence="1 2">
    <name type="scientific">Thermomonospora curvata (strain ATCC 19995 / DSM 43183 / JCM 3096 / KCTC 9072 / NBRC 15933 / NCIMB 10081 / Henssen B9)</name>
    <dbReference type="NCBI Taxonomy" id="471852"/>
    <lineage>
        <taxon>Bacteria</taxon>
        <taxon>Bacillati</taxon>
        <taxon>Actinomycetota</taxon>
        <taxon>Actinomycetes</taxon>
        <taxon>Streptosporangiales</taxon>
        <taxon>Thermomonosporaceae</taxon>
        <taxon>Thermomonospora</taxon>
    </lineage>
</organism>
<evidence type="ECO:0000313" key="1">
    <source>
        <dbReference type="EMBL" id="ACY96332.1"/>
    </source>
</evidence>
<dbReference type="KEGG" id="tcu:Tcur_0739"/>
<reference evidence="1 2" key="1">
    <citation type="journal article" date="2011" name="Stand. Genomic Sci.">
        <title>Complete genome sequence of Thermomonospora curvata type strain (B9).</title>
        <authorList>
            <person name="Chertkov O."/>
            <person name="Sikorski J."/>
            <person name="Nolan M."/>
            <person name="Lapidus A."/>
            <person name="Lucas S."/>
            <person name="Del Rio T.G."/>
            <person name="Tice H."/>
            <person name="Cheng J.F."/>
            <person name="Goodwin L."/>
            <person name="Pitluck S."/>
            <person name="Liolios K."/>
            <person name="Ivanova N."/>
            <person name="Mavromatis K."/>
            <person name="Mikhailova N."/>
            <person name="Ovchinnikova G."/>
            <person name="Pati A."/>
            <person name="Chen A."/>
            <person name="Palaniappan K."/>
            <person name="Djao O.D."/>
            <person name="Land M."/>
            <person name="Hauser L."/>
            <person name="Chang Y.J."/>
            <person name="Jeffries C.D."/>
            <person name="Brettin T."/>
            <person name="Han C."/>
            <person name="Detter J.C."/>
            <person name="Rohde M."/>
            <person name="Goker M."/>
            <person name="Woyke T."/>
            <person name="Bristow J."/>
            <person name="Eisen J.A."/>
            <person name="Markowitz V."/>
            <person name="Hugenholtz P."/>
            <person name="Klenk H.P."/>
            <person name="Kyrpides N.C."/>
        </authorList>
    </citation>
    <scope>NUCLEOTIDE SEQUENCE [LARGE SCALE GENOMIC DNA]</scope>
    <source>
        <strain evidence="2">ATCC 19995 / DSM 43183 / JCM 3096 / KCTC 9072 / NBRC 15933 / NCIMB 10081 / Henssen B9</strain>
    </source>
</reference>
<dbReference type="EMBL" id="CP001738">
    <property type="protein sequence ID" value="ACY96332.1"/>
    <property type="molecule type" value="Genomic_DNA"/>
</dbReference>
<dbReference type="Proteomes" id="UP000001918">
    <property type="component" value="Chromosome"/>
</dbReference>
<proteinExistence type="predicted"/>
<evidence type="ECO:0000313" key="2">
    <source>
        <dbReference type="Proteomes" id="UP000001918"/>
    </source>
</evidence>
<dbReference type="HOGENOM" id="CLU_3206352_0_0_11"/>
<name>D1A5H2_THECD</name>
<protein>
    <submittedName>
        <fullName evidence="1">Uncharacterized protein</fullName>
    </submittedName>
</protein>
<keyword evidence="2" id="KW-1185">Reference proteome</keyword>
<gene>
    <name evidence="1" type="ordered locus">Tcur_0739</name>
</gene>
<dbReference type="AlphaFoldDB" id="D1A5H2"/>
<sequence length="45" mass="5388">MTDEERRTYARSEEAFNGAFCLQCQRKQGHEMAKLSQRYKKKYGL</sequence>
<accession>D1A5H2</accession>